<keyword evidence="3" id="KW-1185">Reference proteome</keyword>
<organism evidence="2 3">
    <name type="scientific">Talaromyces proteolyticus</name>
    <dbReference type="NCBI Taxonomy" id="1131652"/>
    <lineage>
        <taxon>Eukaryota</taxon>
        <taxon>Fungi</taxon>
        <taxon>Dikarya</taxon>
        <taxon>Ascomycota</taxon>
        <taxon>Pezizomycotina</taxon>
        <taxon>Eurotiomycetes</taxon>
        <taxon>Eurotiomycetidae</taxon>
        <taxon>Eurotiales</taxon>
        <taxon>Trichocomaceae</taxon>
        <taxon>Talaromyces</taxon>
        <taxon>Talaromyces sect. Bacilispori</taxon>
    </lineage>
</organism>
<sequence length="160" mass="18573">MMLLSVRLCIVFFSFMAACFGIPYTPSILFASLFASALGLHILRIFFLVIVHFLYVKRRISKIKVENTTKLNGFDFVLFLFYLFDFSLSTKPAIEDNSIYWGTARRSLELLTENFSFYILDAFFLLFSFFLDTGELIFCMSSKNYKTISYISNPYGQTSM</sequence>
<evidence type="ECO:0000313" key="3">
    <source>
        <dbReference type="Proteomes" id="UP001201262"/>
    </source>
</evidence>
<dbReference type="AlphaFoldDB" id="A0AAD4KUB8"/>
<evidence type="ECO:0000313" key="2">
    <source>
        <dbReference type="EMBL" id="KAH8696209.1"/>
    </source>
</evidence>
<dbReference type="PROSITE" id="PS51257">
    <property type="entry name" value="PROKAR_LIPOPROTEIN"/>
    <property type="match status" value="1"/>
</dbReference>
<accession>A0AAD4KUB8</accession>
<proteinExistence type="predicted"/>
<keyword evidence="1" id="KW-0472">Membrane</keyword>
<feature type="transmembrane region" description="Helical" evidence="1">
    <location>
        <begin position="76"/>
        <end position="94"/>
    </location>
</feature>
<feature type="transmembrane region" description="Helical" evidence="1">
    <location>
        <begin position="31"/>
        <end position="55"/>
    </location>
</feature>
<keyword evidence="1" id="KW-1133">Transmembrane helix</keyword>
<comment type="caution">
    <text evidence="2">The sequence shown here is derived from an EMBL/GenBank/DDBJ whole genome shotgun (WGS) entry which is preliminary data.</text>
</comment>
<dbReference type="Proteomes" id="UP001201262">
    <property type="component" value="Unassembled WGS sequence"/>
</dbReference>
<keyword evidence="1" id="KW-0812">Transmembrane</keyword>
<protein>
    <submittedName>
        <fullName evidence="2">Uncharacterized protein</fullName>
    </submittedName>
</protein>
<evidence type="ECO:0000256" key="1">
    <source>
        <dbReference type="SAM" id="Phobius"/>
    </source>
</evidence>
<reference evidence="2" key="1">
    <citation type="submission" date="2021-12" db="EMBL/GenBank/DDBJ databases">
        <title>Convergent genome expansion in fungi linked to evolution of root-endophyte symbiosis.</title>
        <authorList>
            <consortium name="DOE Joint Genome Institute"/>
            <person name="Ke Y.-H."/>
            <person name="Bonito G."/>
            <person name="Liao H.-L."/>
            <person name="Looney B."/>
            <person name="Rojas-Flechas A."/>
            <person name="Nash J."/>
            <person name="Hameed K."/>
            <person name="Schadt C."/>
            <person name="Martin F."/>
            <person name="Crous P.W."/>
            <person name="Miettinen O."/>
            <person name="Magnuson J.K."/>
            <person name="Labbe J."/>
            <person name="Jacobson D."/>
            <person name="Doktycz M.J."/>
            <person name="Veneault-Fourrey C."/>
            <person name="Kuo A."/>
            <person name="Mondo S."/>
            <person name="Calhoun S."/>
            <person name="Riley R."/>
            <person name="Ohm R."/>
            <person name="LaButti K."/>
            <person name="Andreopoulos B."/>
            <person name="Pangilinan J."/>
            <person name="Nolan M."/>
            <person name="Tritt A."/>
            <person name="Clum A."/>
            <person name="Lipzen A."/>
            <person name="Daum C."/>
            <person name="Barry K."/>
            <person name="Grigoriev I.V."/>
            <person name="Vilgalys R."/>
        </authorList>
    </citation>
    <scope>NUCLEOTIDE SEQUENCE</scope>
    <source>
        <strain evidence="2">PMI_201</strain>
    </source>
</reference>
<dbReference type="GeneID" id="70240020"/>
<gene>
    <name evidence="2" type="ORF">BGW36DRAFT_183103</name>
</gene>
<dbReference type="RefSeq" id="XP_046071147.1">
    <property type="nucleotide sequence ID" value="XM_046209733.1"/>
</dbReference>
<feature type="transmembrane region" description="Helical" evidence="1">
    <location>
        <begin position="114"/>
        <end position="138"/>
    </location>
</feature>
<dbReference type="EMBL" id="JAJTJA010000007">
    <property type="protein sequence ID" value="KAH8696209.1"/>
    <property type="molecule type" value="Genomic_DNA"/>
</dbReference>
<name>A0AAD4KUB8_9EURO</name>